<reference evidence="2" key="1">
    <citation type="journal article" date="2022" name="Mol. Ecol. Resour.">
        <title>The genomes of chicory, endive, great burdock and yacon provide insights into Asteraceae palaeo-polyploidization history and plant inulin production.</title>
        <authorList>
            <person name="Fan W."/>
            <person name="Wang S."/>
            <person name="Wang H."/>
            <person name="Wang A."/>
            <person name="Jiang F."/>
            <person name="Liu H."/>
            <person name="Zhao H."/>
            <person name="Xu D."/>
            <person name="Zhang Y."/>
        </authorList>
    </citation>
    <scope>NUCLEOTIDE SEQUENCE [LARGE SCALE GENOMIC DNA]</scope>
    <source>
        <strain evidence="2">cv. Punajuju</strain>
    </source>
</reference>
<keyword evidence="2" id="KW-1185">Reference proteome</keyword>
<protein>
    <submittedName>
        <fullName evidence="1">Uncharacterized protein</fullName>
    </submittedName>
</protein>
<reference evidence="1 2" key="2">
    <citation type="journal article" date="2022" name="Mol. Ecol. Resour.">
        <title>The genomes of chicory, endive, great burdock and yacon provide insights into Asteraceae paleo-polyploidization history and plant inulin production.</title>
        <authorList>
            <person name="Fan W."/>
            <person name="Wang S."/>
            <person name="Wang H."/>
            <person name="Wang A."/>
            <person name="Jiang F."/>
            <person name="Liu H."/>
            <person name="Zhao H."/>
            <person name="Xu D."/>
            <person name="Zhang Y."/>
        </authorList>
    </citation>
    <scope>NUCLEOTIDE SEQUENCE [LARGE SCALE GENOMIC DNA]</scope>
    <source>
        <strain evidence="2">cv. Punajuju</strain>
        <tissue evidence="1">Leaves</tissue>
    </source>
</reference>
<dbReference type="EMBL" id="CM042015">
    <property type="protein sequence ID" value="KAI3708182.1"/>
    <property type="molecule type" value="Genomic_DNA"/>
</dbReference>
<dbReference type="Proteomes" id="UP001055811">
    <property type="component" value="Linkage Group LG07"/>
</dbReference>
<gene>
    <name evidence="1" type="ORF">L2E82_37309</name>
</gene>
<organism evidence="1 2">
    <name type="scientific">Cichorium intybus</name>
    <name type="common">Chicory</name>
    <dbReference type="NCBI Taxonomy" id="13427"/>
    <lineage>
        <taxon>Eukaryota</taxon>
        <taxon>Viridiplantae</taxon>
        <taxon>Streptophyta</taxon>
        <taxon>Embryophyta</taxon>
        <taxon>Tracheophyta</taxon>
        <taxon>Spermatophyta</taxon>
        <taxon>Magnoliopsida</taxon>
        <taxon>eudicotyledons</taxon>
        <taxon>Gunneridae</taxon>
        <taxon>Pentapetalae</taxon>
        <taxon>asterids</taxon>
        <taxon>campanulids</taxon>
        <taxon>Asterales</taxon>
        <taxon>Asteraceae</taxon>
        <taxon>Cichorioideae</taxon>
        <taxon>Cichorieae</taxon>
        <taxon>Cichoriinae</taxon>
        <taxon>Cichorium</taxon>
    </lineage>
</organism>
<proteinExistence type="predicted"/>
<sequence length="250" mass="28881">MGNVSGREQKSKESNQDEFFMECGHGHGQAQVNSSNSYPAHMLQPQIQRGEFNPENNISIPTEIGWFHGGKQVAIEGSWDNWRTRELLEGCGTHFSIFKVLNAGVYHYRFIVDGQWTYATDLPHERDDFGNIYNILDLQDYYHENVEKYQEPESPSSPISSYTNAPFTFEDFSQKLPEMPPLLQHMPLNQPTSSKNCQRALQKPLSSNLEHLYIKRDERQEPVIALSSSQRFRSKFVTTVLYKPFKKVSK</sequence>
<evidence type="ECO:0000313" key="1">
    <source>
        <dbReference type="EMBL" id="KAI3708182.1"/>
    </source>
</evidence>
<name>A0ACB9ADG3_CICIN</name>
<accession>A0ACB9ADG3</accession>
<comment type="caution">
    <text evidence="1">The sequence shown here is derived from an EMBL/GenBank/DDBJ whole genome shotgun (WGS) entry which is preliminary data.</text>
</comment>
<evidence type="ECO:0000313" key="2">
    <source>
        <dbReference type="Proteomes" id="UP001055811"/>
    </source>
</evidence>